<evidence type="ECO:0000313" key="3">
    <source>
        <dbReference type="Proteomes" id="UP000183832"/>
    </source>
</evidence>
<sequence length="114" mass="12781">MELETYEANLADIALQEQTFYDTKPTAYELQMASQLMNNQNNGFVQTQPGVFPLLTPIINNCGKGKKKKSVKFLTYVEGFEGEPPILLKEEPEDGPRNFHKVPSLSDLSEESLG</sequence>
<keyword evidence="3" id="KW-1185">Reference proteome</keyword>
<organism evidence="2 3">
    <name type="scientific">Clunio marinus</name>
    <dbReference type="NCBI Taxonomy" id="568069"/>
    <lineage>
        <taxon>Eukaryota</taxon>
        <taxon>Metazoa</taxon>
        <taxon>Ecdysozoa</taxon>
        <taxon>Arthropoda</taxon>
        <taxon>Hexapoda</taxon>
        <taxon>Insecta</taxon>
        <taxon>Pterygota</taxon>
        <taxon>Neoptera</taxon>
        <taxon>Endopterygota</taxon>
        <taxon>Diptera</taxon>
        <taxon>Nematocera</taxon>
        <taxon>Chironomoidea</taxon>
        <taxon>Chironomidae</taxon>
        <taxon>Clunio</taxon>
    </lineage>
</organism>
<dbReference type="AlphaFoldDB" id="A0A1J1I2V1"/>
<name>A0A1J1I2V1_9DIPT</name>
<feature type="region of interest" description="Disordered" evidence="1">
    <location>
        <begin position="85"/>
        <end position="114"/>
    </location>
</feature>
<dbReference type="Proteomes" id="UP000183832">
    <property type="component" value="Unassembled WGS sequence"/>
</dbReference>
<evidence type="ECO:0000313" key="2">
    <source>
        <dbReference type="EMBL" id="CRK94679.1"/>
    </source>
</evidence>
<dbReference type="EMBL" id="CVRI01000039">
    <property type="protein sequence ID" value="CRK94679.1"/>
    <property type="molecule type" value="Genomic_DNA"/>
</dbReference>
<feature type="compositionally biased region" description="Basic and acidic residues" evidence="1">
    <location>
        <begin position="88"/>
        <end position="97"/>
    </location>
</feature>
<gene>
    <name evidence="2" type="ORF">CLUMA_CG008179</name>
</gene>
<dbReference type="OrthoDB" id="7788986at2759"/>
<feature type="non-terminal residue" evidence="2">
    <location>
        <position position="114"/>
    </location>
</feature>
<accession>A0A1J1I2V1</accession>
<reference evidence="2 3" key="1">
    <citation type="submission" date="2015-04" db="EMBL/GenBank/DDBJ databases">
        <authorList>
            <person name="Syromyatnikov M.Y."/>
            <person name="Popov V.N."/>
        </authorList>
    </citation>
    <scope>NUCLEOTIDE SEQUENCE [LARGE SCALE GENOMIC DNA]</scope>
</reference>
<proteinExistence type="predicted"/>
<protein>
    <submittedName>
        <fullName evidence="2">CLUMA_CG008179, isoform A</fullName>
    </submittedName>
</protein>
<evidence type="ECO:0000256" key="1">
    <source>
        <dbReference type="SAM" id="MobiDB-lite"/>
    </source>
</evidence>